<organism evidence="3 4">
    <name type="scientific">Trinickia soli</name>
    <dbReference type="NCBI Taxonomy" id="380675"/>
    <lineage>
        <taxon>Bacteria</taxon>
        <taxon>Pseudomonadati</taxon>
        <taxon>Pseudomonadota</taxon>
        <taxon>Betaproteobacteria</taxon>
        <taxon>Burkholderiales</taxon>
        <taxon>Burkholderiaceae</taxon>
        <taxon>Trinickia</taxon>
    </lineage>
</organism>
<keyword evidence="4" id="KW-1185">Reference proteome</keyword>
<accession>A0A2N7W4L0</accession>
<dbReference type="PANTHER" id="PTHR43173:SF19">
    <property type="entry name" value="AARF DOMAIN-CONTAINING PROTEIN KINASE 1"/>
    <property type="match status" value="1"/>
</dbReference>
<dbReference type="Proteomes" id="UP000235347">
    <property type="component" value="Unassembled WGS sequence"/>
</dbReference>
<evidence type="ECO:0000256" key="1">
    <source>
        <dbReference type="SAM" id="Phobius"/>
    </source>
</evidence>
<dbReference type="RefSeq" id="WP_102610372.1">
    <property type="nucleotide sequence ID" value="NZ_CADIKD010000007.1"/>
</dbReference>
<comment type="caution">
    <text evidence="3">The sequence shown here is derived from an EMBL/GenBank/DDBJ whole genome shotgun (WGS) entry which is preliminary data.</text>
</comment>
<keyword evidence="1" id="KW-0812">Transmembrane</keyword>
<feature type="domain" description="ABC1 atypical kinase-like" evidence="2">
    <location>
        <begin position="98"/>
        <end position="350"/>
    </location>
</feature>
<reference evidence="3 4" key="1">
    <citation type="submission" date="2018-01" db="EMBL/GenBank/DDBJ databases">
        <title>Whole genome analyses suggest that Burkholderia sensu lato contains two further novel genera in the rhizoxinica-symbiotica group Mycetohabitans gen. nov., and Trinickia gen. nov.: implications for the evolution of diazotrophy and nodulation in the Burkholderiaceae.</title>
        <authorList>
            <person name="Estrada-de los Santos P."/>
            <person name="Palmer M."/>
            <person name="Chavez-Ramirez B."/>
            <person name="Beukes C."/>
            <person name="Steenkamp E.T."/>
            <person name="Hirsch A.M."/>
            <person name="Manyaka P."/>
            <person name="Maluk M."/>
            <person name="Lafos M."/>
            <person name="Crook M."/>
            <person name="Gross E."/>
            <person name="Simon M.F."/>
            <person name="Bueno dos Reis Junior F."/>
            <person name="Poole P.S."/>
            <person name="Venter S.N."/>
            <person name="James E.K."/>
        </authorList>
    </citation>
    <scope>NUCLEOTIDE SEQUENCE [LARGE SCALE GENOMIC DNA]</scope>
    <source>
        <strain evidence="3 4">GP25-8</strain>
    </source>
</reference>
<proteinExistence type="predicted"/>
<evidence type="ECO:0000259" key="2">
    <source>
        <dbReference type="Pfam" id="PF03109"/>
    </source>
</evidence>
<feature type="transmembrane region" description="Helical" evidence="1">
    <location>
        <begin position="507"/>
        <end position="526"/>
    </location>
</feature>
<gene>
    <name evidence="3" type="ORF">C0Z19_13675</name>
</gene>
<keyword evidence="1" id="KW-1133">Transmembrane helix</keyword>
<name>A0A2N7W4L0_9BURK</name>
<dbReference type="InterPro" id="IPR051130">
    <property type="entry name" value="Mito_struct-func_regulator"/>
</dbReference>
<dbReference type="Pfam" id="PF03109">
    <property type="entry name" value="ABC1"/>
    <property type="match status" value="1"/>
</dbReference>
<dbReference type="AlphaFoldDB" id="A0A2N7W4L0"/>
<evidence type="ECO:0000313" key="4">
    <source>
        <dbReference type="Proteomes" id="UP000235347"/>
    </source>
</evidence>
<sequence>MRTTLRRLLLLFCVLRYGARLLWSAAPRTHRLHWIASLTARVSTSADARDALHRALPQLGPLVSAFADYGVQHPQVFVQSLHDAASLIGRTETALAAPLPPAAVVPALRAALGRAPEAVFASIDLNAMESTIAEQVHGARLIAPENATRGDGGYFDVAVKLLRAGEVERIGDDIAVLQWVARLLERFVPSARELQLHTMAQTLAAEVQRRFDLRAEAASLSQTGQHFSNDNRVVVPEVVWGLSTDRALVIERIDTLAVTDLDGLRRHDIDLEALAERLVEVVVEQAFEHGFFHAALDAERLRVSIEPRTPGRLVFGDGKTMTTLSEPEREFFIHGANALFEQDYGRLAAMHREVGHVASHTRDEVLEAELRTRAEPHFAEPTERRSAAALLQHLLGAIEPFGGHVSPALTLAHQTLARAESIALALAPNMDTWSVVKGVLKGLAREDLGHRGWLKRLSRELPHLAMLPRVPTLVVQGLQHWHDAGAQRDSHVWLTQLNREQRLTQRLLWACALCGALLGAGAIWLGR</sequence>
<dbReference type="InterPro" id="IPR004147">
    <property type="entry name" value="ABC1_dom"/>
</dbReference>
<keyword evidence="1" id="KW-0472">Membrane</keyword>
<protein>
    <submittedName>
        <fullName evidence="3">ABC transporter</fullName>
    </submittedName>
</protein>
<evidence type="ECO:0000313" key="3">
    <source>
        <dbReference type="EMBL" id="PMS24320.1"/>
    </source>
</evidence>
<dbReference type="EMBL" id="PNYB01000010">
    <property type="protein sequence ID" value="PMS24320.1"/>
    <property type="molecule type" value="Genomic_DNA"/>
</dbReference>
<dbReference type="PANTHER" id="PTHR43173">
    <property type="entry name" value="ABC1 FAMILY PROTEIN"/>
    <property type="match status" value="1"/>
</dbReference>